<dbReference type="PROSITE" id="PS50109">
    <property type="entry name" value="HIS_KIN"/>
    <property type="match status" value="1"/>
</dbReference>
<dbReference type="EC" id="2.7.13.3" evidence="2"/>
<keyword evidence="3" id="KW-0597">Phosphoprotein</keyword>
<evidence type="ECO:0000256" key="7">
    <source>
        <dbReference type="PROSITE-ProRule" id="PRU00169"/>
    </source>
</evidence>
<evidence type="ECO:0000256" key="4">
    <source>
        <dbReference type="ARBA" id="ARBA00022679"/>
    </source>
</evidence>
<evidence type="ECO:0000256" key="6">
    <source>
        <dbReference type="ARBA" id="ARBA00023012"/>
    </source>
</evidence>
<dbReference type="RefSeq" id="WP_264326356.1">
    <property type="nucleotide sequence ID" value="NZ_JADEXQ010000067.1"/>
</dbReference>
<sequence>MAASTVYLQAFQEMVAIGQLTDTVETIAQKFCETLSHRLLVLNDNQPTGVIYLPKLLPYLLSNHPQQVPISSIQPSLIDPLPLGIDHPTEITSTMSQDLAARNADLTQLNRLKDEFLACVTHELRSPLTAVLGLSTLLKDQSLGPLNDRQLRYARLIYNSGRHLISITNDMLDLTRIETNQLDMNFGTVNISQVCRNAFEQARQLRRLEDNHVPHQTPSNDLVKPLNPNLNSEDLDLPPFNLEVAPDLVNITADETRLRQMLVNLLSNAMKFTENDGSLGLRVNRWEGWIAFTVWDTGIGIPPDKQHLIFQKFQQLESTMTRQFEGTGLGLVLTMRLAHLHGGDITFTSQEHHGSQFTLLLPPEPPQSISQNHPPHPTTTSSRANSNNNPALASRLALVIDASSHNLEDLRAHLTELGYRIAVARSGPDALTKVRQLQPSVVFLNPVLPILSGWDVLTLLKANSQTKSIPVIVTGSNNDRSTAQQLQADDFLNFPILHHRLEALLEKLHSAIATERIHAHKPHVIIYLSPAEADADSTRTLKINHLLHQYNFRVLESHNLEQAELLAKVWKAQVVVLNQIPACPSSYLSQFIEQPYLASLPLITLDEATTQVANQMPDLAVFPCLVEWDNPTQRERTIRIAPEAFTENLLKAVEVAIGFAGRPLILATDVDQWQASPPNTRHDWLNALAQYVQAAGLRCSVGRSLTDILHTLETQSVDLLLLHWNQDQTALQQTIKSLKSLQAEQQRLPATILINSEENPNEIPTALRRTLDQLQITIVNSSESMDDLLSQIRQVLGIAN</sequence>
<dbReference type="InterPro" id="IPR036890">
    <property type="entry name" value="HATPase_C_sf"/>
</dbReference>
<evidence type="ECO:0000259" key="9">
    <source>
        <dbReference type="PROSITE" id="PS50109"/>
    </source>
</evidence>
<dbReference type="Gene3D" id="3.40.50.2300">
    <property type="match status" value="2"/>
</dbReference>
<dbReference type="SMART" id="SM00388">
    <property type="entry name" value="HisKA"/>
    <property type="match status" value="1"/>
</dbReference>
<dbReference type="InterPro" id="IPR003594">
    <property type="entry name" value="HATPase_dom"/>
</dbReference>
<dbReference type="CDD" id="cd16922">
    <property type="entry name" value="HATPase_EvgS-ArcB-TorS-like"/>
    <property type="match status" value="1"/>
</dbReference>
<evidence type="ECO:0000256" key="3">
    <source>
        <dbReference type="ARBA" id="ARBA00022553"/>
    </source>
</evidence>
<evidence type="ECO:0000256" key="2">
    <source>
        <dbReference type="ARBA" id="ARBA00012438"/>
    </source>
</evidence>
<dbReference type="Gene3D" id="3.30.565.10">
    <property type="entry name" value="Histidine kinase-like ATPase, C-terminal domain"/>
    <property type="match status" value="1"/>
</dbReference>
<dbReference type="AlphaFoldDB" id="A0A928VMV8"/>
<dbReference type="InterPro" id="IPR004358">
    <property type="entry name" value="Sig_transdc_His_kin-like_C"/>
</dbReference>
<dbReference type="Gene3D" id="1.10.287.130">
    <property type="match status" value="1"/>
</dbReference>
<evidence type="ECO:0000313" key="12">
    <source>
        <dbReference type="Proteomes" id="UP000625316"/>
    </source>
</evidence>
<evidence type="ECO:0000313" key="11">
    <source>
        <dbReference type="EMBL" id="MBE9031528.1"/>
    </source>
</evidence>
<dbReference type="InterPro" id="IPR011006">
    <property type="entry name" value="CheY-like_superfamily"/>
</dbReference>
<feature type="region of interest" description="Disordered" evidence="8">
    <location>
        <begin position="356"/>
        <end position="388"/>
    </location>
</feature>
<dbReference type="SUPFAM" id="SSF55874">
    <property type="entry name" value="ATPase domain of HSP90 chaperone/DNA topoisomerase II/histidine kinase"/>
    <property type="match status" value="1"/>
</dbReference>
<dbReference type="GO" id="GO:0005886">
    <property type="term" value="C:plasma membrane"/>
    <property type="evidence" value="ECO:0007669"/>
    <property type="project" value="TreeGrafter"/>
</dbReference>
<keyword evidence="12" id="KW-1185">Reference proteome</keyword>
<accession>A0A928VMV8</accession>
<dbReference type="PANTHER" id="PTHR43047">
    <property type="entry name" value="TWO-COMPONENT HISTIDINE PROTEIN KINASE"/>
    <property type="match status" value="1"/>
</dbReference>
<dbReference type="Pfam" id="PF02518">
    <property type="entry name" value="HATPase_c"/>
    <property type="match status" value="1"/>
</dbReference>
<dbReference type="PRINTS" id="PR00344">
    <property type="entry name" value="BCTRLSENSOR"/>
</dbReference>
<dbReference type="Pfam" id="PF00072">
    <property type="entry name" value="Response_reg"/>
    <property type="match status" value="1"/>
</dbReference>
<dbReference type="InterPro" id="IPR036097">
    <property type="entry name" value="HisK_dim/P_sf"/>
</dbReference>
<comment type="catalytic activity">
    <reaction evidence="1">
        <text>ATP + protein L-histidine = ADP + protein N-phospho-L-histidine.</text>
        <dbReference type="EC" id="2.7.13.3"/>
    </reaction>
</comment>
<dbReference type="SUPFAM" id="SSF52172">
    <property type="entry name" value="CheY-like"/>
    <property type="match status" value="1"/>
</dbReference>
<dbReference type="SMART" id="SM00448">
    <property type="entry name" value="REC"/>
    <property type="match status" value="1"/>
</dbReference>
<comment type="caution">
    <text evidence="7">Lacks conserved residue(s) required for the propagation of feature annotation.</text>
</comment>
<protein>
    <recommendedName>
        <fullName evidence="2">histidine kinase</fullName>
        <ecNumber evidence="2">2.7.13.3</ecNumber>
    </recommendedName>
</protein>
<dbReference type="InterPro" id="IPR005467">
    <property type="entry name" value="His_kinase_dom"/>
</dbReference>
<proteinExistence type="predicted"/>
<dbReference type="Pfam" id="PF00512">
    <property type="entry name" value="HisKA"/>
    <property type="match status" value="1"/>
</dbReference>
<keyword evidence="6" id="KW-0902">Two-component regulatory system</keyword>
<dbReference type="GO" id="GO:0009927">
    <property type="term" value="F:histidine phosphotransfer kinase activity"/>
    <property type="evidence" value="ECO:0007669"/>
    <property type="project" value="TreeGrafter"/>
</dbReference>
<dbReference type="Proteomes" id="UP000625316">
    <property type="component" value="Unassembled WGS sequence"/>
</dbReference>
<dbReference type="SMART" id="SM00387">
    <property type="entry name" value="HATPase_c"/>
    <property type="match status" value="1"/>
</dbReference>
<dbReference type="InterPro" id="IPR001789">
    <property type="entry name" value="Sig_transdc_resp-reg_receiver"/>
</dbReference>
<reference evidence="11" key="1">
    <citation type="submission" date="2020-10" db="EMBL/GenBank/DDBJ databases">
        <authorList>
            <person name="Castelo-Branco R."/>
            <person name="Eusebio N."/>
            <person name="Adriana R."/>
            <person name="Vieira A."/>
            <person name="Brugerolle De Fraissinette N."/>
            <person name="Rezende De Castro R."/>
            <person name="Schneider M.P."/>
            <person name="Vasconcelos V."/>
            <person name="Leao P.N."/>
        </authorList>
    </citation>
    <scope>NUCLEOTIDE SEQUENCE</scope>
    <source>
        <strain evidence="11">LEGE 11480</strain>
    </source>
</reference>
<organism evidence="11 12">
    <name type="scientific">Romeriopsis navalis LEGE 11480</name>
    <dbReference type="NCBI Taxonomy" id="2777977"/>
    <lineage>
        <taxon>Bacteria</taxon>
        <taxon>Bacillati</taxon>
        <taxon>Cyanobacteriota</taxon>
        <taxon>Cyanophyceae</taxon>
        <taxon>Leptolyngbyales</taxon>
        <taxon>Leptolyngbyaceae</taxon>
        <taxon>Romeriopsis</taxon>
        <taxon>Romeriopsis navalis</taxon>
    </lineage>
</organism>
<feature type="compositionally biased region" description="Low complexity" evidence="8">
    <location>
        <begin position="378"/>
        <end position="388"/>
    </location>
</feature>
<evidence type="ECO:0000256" key="8">
    <source>
        <dbReference type="SAM" id="MobiDB-lite"/>
    </source>
</evidence>
<dbReference type="CDD" id="cd00082">
    <property type="entry name" value="HisKA"/>
    <property type="match status" value="1"/>
</dbReference>
<keyword evidence="4" id="KW-0808">Transferase</keyword>
<dbReference type="InterPro" id="IPR003661">
    <property type="entry name" value="HisK_dim/P_dom"/>
</dbReference>
<dbReference type="EMBL" id="JADEXQ010000067">
    <property type="protein sequence ID" value="MBE9031528.1"/>
    <property type="molecule type" value="Genomic_DNA"/>
</dbReference>
<feature type="domain" description="Histidine kinase" evidence="9">
    <location>
        <begin position="119"/>
        <end position="365"/>
    </location>
</feature>
<evidence type="ECO:0000256" key="5">
    <source>
        <dbReference type="ARBA" id="ARBA00022777"/>
    </source>
</evidence>
<dbReference type="SUPFAM" id="SSF47384">
    <property type="entry name" value="Homodimeric domain of signal transducing histidine kinase"/>
    <property type="match status" value="1"/>
</dbReference>
<keyword evidence="5" id="KW-0418">Kinase</keyword>
<dbReference type="PROSITE" id="PS50110">
    <property type="entry name" value="RESPONSE_REGULATORY"/>
    <property type="match status" value="1"/>
</dbReference>
<name>A0A928VMV8_9CYAN</name>
<feature type="domain" description="Response regulatory" evidence="10">
    <location>
        <begin position="396"/>
        <end position="509"/>
    </location>
</feature>
<dbReference type="GO" id="GO:0000155">
    <property type="term" value="F:phosphorelay sensor kinase activity"/>
    <property type="evidence" value="ECO:0007669"/>
    <property type="project" value="InterPro"/>
</dbReference>
<evidence type="ECO:0000259" key="10">
    <source>
        <dbReference type="PROSITE" id="PS50110"/>
    </source>
</evidence>
<comment type="caution">
    <text evidence="11">The sequence shown here is derived from an EMBL/GenBank/DDBJ whole genome shotgun (WGS) entry which is preliminary data.</text>
</comment>
<dbReference type="PANTHER" id="PTHR43047:SF63">
    <property type="entry name" value="HISTIDINE KINASE"/>
    <property type="match status" value="1"/>
</dbReference>
<evidence type="ECO:0000256" key="1">
    <source>
        <dbReference type="ARBA" id="ARBA00000085"/>
    </source>
</evidence>
<gene>
    <name evidence="11" type="ORF">IQ266_17485</name>
</gene>